<dbReference type="RefSeq" id="WP_345677554.1">
    <property type="nucleotide sequence ID" value="NZ_BAABHS010000016.1"/>
</dbReference>
<gene>
    <name evidence="2" type="ORF">GCM10023205_46580</name>
</gene>
<feature type="compositionally biased region" description="Low complexity" evidence="1">
    <location>
        <begin position="282"/>
        <end position="299"/>
    </location>
</feature>
<protein>
    <recommendedName>
        <fullName evidence="4">Transcriptional regulator</fullName>
    </recommendedName>
</protein>
<accession>A0ABP9HNC2</accession>
<feature type="region of interest" description="Disordered" evidence="1">
    <location>
        <begin position="274"/>
        <end position="299"/>
    </location>
</feature>
<evidence type="ECO:0008006" key="4">
    <source>
        <dbReference type="Google" id="ProtNLM"/>
    </source>
</evidence>
<dbReference type="InterPro" id="IPR036388">
    <property type="entry name" value="WH-like_DNA-bd_sf"/>
</dbReference>
<name>A0ABP9HNC2_9ACTN</name>
<dbReference type="Proteomes" id="UP001500466">
    <property type="component" value="Unassembled WGS sequence"/>
</dbReference>
<dbReference type="InterPro" id="IPR036390">
    <property type="entry name" value="WH_DNA-bd_sf"/>
</dbReference>
<sequence length="299" mass="30399">MEPTPDTRTDDGLAAPRNAADGNDPVGAVGAVGRRGHRAGTEASAPVSAAEDAALDALGALADPVRRALYRYVAAASEPVGRAEAAEAVGVGRTLAAHHLDRLVDAGFLDAEFARPAGRSGPGAGRPAKVYRRAAGETAVAVPPRAYDTAGTVLAAALERLRADATVAAVAREEGRAVGQAFRGTADDPRDRLLAALTAQGYQPYADPAAGLDALRLRNCPFHRLADEFPPLVCGMNLALLDGLVDGADATAWHARMDAAPGRCCVTLARTEPPAADDADGADGTRSADGAAEAADSGI</sequence>
<feature type="region of interest" description="Disordered" evidence="1">
    <location>
        <begin position="1"/>
        <end position="45"/>
    </location>
</feature>
<comment type="caution">
    <text evidence="2">The sequence shown here is derived from an EMBL/GenBank/DDBJ whole genome shotgun (WGS) entry which is preliminary data.</text>
</comment>
<proteinExistence type="predicted"/>
<evidence type="ECO:0000313" key="3">
    <source>
        <dbReference type="Proteomes" id="UP001500466"/>
    </source>
</evidence>
<keyword evidence="3" id="KW-1185">Reference proteome</keyword>
<feature type="compositionally biased region" description="Basic and acidic residues" evidence="1">
    <location>
        <begin position="1"/>
        <end position="11"/>
    </location>
</feature>
<evidence type="ECO:0000256" key="1">
    <source>
        <dbReference type="SAM" id="MobiDB-lite"/>
    </source>
</evidence>
<dbReference type="SUPFAM" id="SSF46785">
    <property type="entry name" value="Winged helix' DNA-binding domain"/>
    <property type="match status" value="1"/>
</dbReference>
<reference evidence="3" key="1">
    <citation type="journal article" date="2019" name="Int. J. Syst. Evol. Microbiol.">
        <title>The Global Catalogue of Microorganisms (GCM) 10K type strain sequencing project: providing services to taxonomists for standard genome sequencing and annotation.</title>
        <authorList>
            <consortium name="The Broad Institute Genomics Platform"/>
            <consortium name="The Broad Institute Genome Sequencing Center for Infectious Disease"/>
            <person name="Wu L."/>
            <person name="Ma J."/>
        </authorList>
    </citation>
    <scope>NUCLEOTIDE SEQUENCE [LARGE SCALE GENOMIC DNA]</scope>
    <source>
        <strain evidence="3">JCM 17986</strain>
    </source>
</reference>
<organism evidence="2 3">
    <name type="scientific">Yinghuangia aomiensis</name>
    <dbReference type="NCBI Taxonomy" id="676205"/>
    <lineage>
        <taxon>Bacteria</taxon>
        <taxon>Bacillati</taxon>
        <taxon>Actinomycetota</taxon>
        <taxon>Actinomycetes</taxon>
        <taxon>Kitasatosporales</taxon>
        <taxon>Streptomycetaceae</taxon>
        <taxon>Yinghuangia</taxon>
    </lineage>
</organism>
<dbReference type="Gene3D" id="1.10.10.10">
    <property type="entry name" value="Winged helix-like DNA-binding domain superfamily/Winged helix DNA-binding domain"/>
    <property type="match status" value="1"/>
</dbReference>
<dbReference type="Pfam" id="PF12840">
    <property type="entry name" value="HTH_20"/>
    <property type="match status" value="1"/>
</dbReference>
<evidence type="ECO:0000313" key="2">
    <source>
        <dbReference type="EMBL" id="GAA4974582.1"/>
    </source>
</evidence>
<dbReference type="EMBL" id="BAABHS010000016">
    <property type="protein sequence ID" value="GAA4974582.1"/>
    <property type="molecule type" value="Genomic_DNA"/>
</dbReference>